<dbReference type="InterPro" id="IPR029044">
    <property type="entry name" value="Nucleotide-diphossugar_trans"/>
</dbReference>
<accession>A0A2J0Q7L1</accession>
<keyword evidence="2" id="KW-0328">Glycosyltransferase</keyword>
<comment type="similarity">
    <text evidence="1">Belongs to the glycosyltransferase 2 family.</text>
</comment>
<proteinExistence type="inferred from homology"/>
<comment type="caution">
    <text evidence="5">The sequence shown here is derived from an EMBL/GenBank/DDBJ whole genome shotgun (WGS) entry which is preliminary data.</text>
</comment>
<dbReference type="InterPro" id="IPR001173">
    <property type="entry name" value="Glyco_trans_2-like"/>
</dbReference>
<dbReference type="PANTHER" id="PTHR43179">
    <property type="entry name" value="RHAMNOSYLTRANSFERASE WBBL"/>
    <property type="match status" value="1"/>
</dbReference>
<dbReference type="EMBL" id="PCXQ01000004">
    <property type="protein sequence ID" value="PJE50955.1"/>
    <property type="molecule type" value="Genomic_DNA"/>
</dbReference>
<dbReference type="GO" id="GO:0016757">
    <property type="term" value="F:glycosyltransferase activity"/>
    <property type="evidence" value="ECO:0007669"/>
    <property type="project" value="UniProtKB-KW"/>
</dbReference>
<organism evidence="5 6">
    <name type="scientific">Candidatus Yanofskybacteria bacterium CG10_big_fil_rev_8_21_14_0_10_36_16</name>
    <dbReference type="NCBI Taxonomy" id="1975096"/>
    <lineage>
        <taxon>Bacteria</taxon>
        <taxon>Candidatus Yanofskyibacteriota</taxon>
    </lineage>
</organism>
<evidence type="ECO:0000259" key="4">
    <source>
        <dbReference type="Pfam" id="PF00535"/>
    </source>
</evidence>
<reference evidence="5 6" key="1">
    <citation type="submission" date="2017-09" db="EMBL/GenBank/DDBJ databases">
        <title>Depth-based differentiation of microbial function through sediment-hosted aquifers and enrichment of novel symbionts in the deep terrestrial subsurface.</title>
        <authorList>
            <person name="Probst A.J."/>
            <person name="Ladd B."/>
            <person name="Jarett J.K."/>
            <person name="Geller-Mcgrath D.E."/>
            <person name="Sieber C.M."/>
            <person name="Emerson J.B."/>
            <person name="Anantharaman K."/>
            <person name="Thomas B.C."/>
            <person name="Malmstrom R."/>
            <person name="Stieglmeier M."/>
            <person name="Klingl A."/>
            <person name="Woyke T."/>
            <person name="Ryan C.M."/>
            <person name="Banfield J.F."/>
        </authorList>
    </citation>
    <scope>NUCLEOTIDE SEQUENCE [LARGE SCALE GENOMIC DNA]</scope>
    <source>
        <strain evidence="5">CG10_big_fil_rev_8_21_14_0_10_36_16</strain>
    </source>
</reference>
<dbReference type="CDD" id="cd04186">
    <property type="entry name" value="GT_2_like_c"/>
    <property type="match status" value="1"/>
</dbReference>
<protein>
    <recommendedName>
        <fullName evidence="4">Glycosyltransferase 2-like domain-containing protein</fullName>
    </recommendedName>
</protein>
<evidence type="ECO:0000313" key="5">
    <source>
        <dbReference type="EMBL" id="PJE50955.1"/>
    </source>
</evidence>
<dbReference type="SUPFAM" id="SSF53448">
    <property type="entry name" value="Nucleotide-diphospho-sugar transferases"/>
    <property type="match status" value="1"/>
</dbReference>
<evidence type="ECO:0000256" key="1">
    <source>
        <dbReference type="ARBA" id="ARBA00006739"/>
    </source>
</evidence>
<name>A0A2J0Q7L1_9BACT</name>
<dbReference type="Proteomes" id="UP000228496">
    <property type="component" value="Unassembled WGS sequence"/>
</dbReference>
<evidence type="ECO:0000313" key="6">
    <source>
        <dbReference type="Proteomes" id="UP000228496"/>
    </source>
</evidence>
<dbReference type="AlphaFoldDB" id="A0A2J0Q7L1"/>
<feature type="domain" description="Glycosyltransferase 2-like" evidence="4">
    <location>
        <begin position="9"/>
        <end position="175"/>
    </location>
</feature>
<dbReference type="PANTHER" id="PTHR43179:SF12">
    <property type="entry name" value="GALACTOFURANOSYLTRANSFERASE GLFT2"/>
    <property type="match status" value="1"/>
</dbReference>
<keyword evidence="3" id="KW-0808">Transferase</keyword>
<evidence type="ECO:0000256" key="2">
    <source>
        <dbReference type="ARBA" id="ARBA00022676"/>
    </source>
</evidence>
<gene>
    <name evidence="5" type="ORF">COV29_01605</name>
</gene>
<sequence>MTNLPKCFIIILQFNNSGDTICCLESVKELQNENINIIIVDNASGSVHKNKIESYLKNETPNTKYTYSKLSDNIGYSGGNNVGINTALKQGADYILILNPDTVVKPNLLDKLIKKAESDSKIGIVGPAINEGGKTVYGGKIKWLRPELSHSSMQKVDYIIGSSMLIKKEVFEKIGFLDEKYFLYFEDADFSARAKMAGFKLSIEPTAIVDHKVSSSTSQLGSPILLYYHYRNSHLFNFKNGPFWSKILLPFWSFYVILKQLAKIILVPKRREVSRMILKGVTDFYMGRFGKI</sequence>
<evidence type="ECO:0000256" key="3">
    <source>
        <dbReference type="ARBA" id="ARBA00022679"/>
    </source>
</evidence>
<dbReference type="Pfam" id="PF00535">
    <property type="entry name" value="Glycos_transf_2"/>
    <property type="match status" value="1"/>
</dbReference>
<dbReference type="Gene3D" id="3.90.550.10">
    <property type="entry name" value="Spore Coat Polysaccharide Biosynthesis Protein SpsA, Chain A"/>
    <property type="match status" value="1"/>
</dbReference>